<dbReference type="GO" id="GO:0005634">
    <property type="term" value="C:nucleus"/>
    <property type="evidence" value="ECO:0007669"/>
    <property type="project" value="UniProtKB-SubCell"/>
</dbReference>
<evidence type="ECO:0000256" key="5">
    <source>
        <dbReference type="ARBA" id="ARBA00022679"/>
    </source>
</evidence>
<dbReference type="GO" id="GO:0003899">
    <property type="term" value="F:DNA-directed RNA polymerase activity"/>
    <property type="evidence" value="ECO:0007669"/>
    <property type="project" value="UniProtKB-EC"/>
</dbReference>
<dbReference type="FunFam" id="3.90.1100.10:FF:000008">
    <property type="entry name" value="DNA-directed RNA polymerase subunit beta"/>
    <property type="match status" value="1"/>
</dbReference>
<reference evidence="13 14" key="1">
    <citation type="journal article" date="2021" name="Hortic Res">
        <title>Chromosome-scale assembly of the Dendrobium chrysotoxum genome enhances the understanding of orchid evolution.</title>
        <authorList>
            <person name="Zhang Y."/>
            <person name="Zhang G.Q."/>
            <person name="Zhang D."/>
            <person name="Liu X.D."/>
            <person name="Xu X.Y."/>
            <person name="Sun W.H."/>
            <person name="Yu X."/>
            <person name="Zhu X."/>
            <person name="Wang Z.W."/>
            <person name="Zhao X."/>
            <person name="Zhong W.Y."/>
            <person name="Chen H."/>
            <person name="Yin W.L."/>
            <person name="Huang T."/>
            <person name="Niu S.C."/>
            <person name="Liu Z.J."/>
        </authorList>
    </citation>
    <scope>NUCLEOTIDE SEQUENCE [LARGE SCALE GENOMIC DNA]</scope>
    <source>
        <strain evidence="13">Lindl</strain>
    </source>
</reference>
<dbReference type="Proteomes" id="UP000775213">
    <property type="component" value="Unassembled WGS sequence"/>
</dbReference>
<comment type="similarity">
    <text evidence="2">Belongs to the RNA polymerase beta chain family.</text>
</comment>
<feature type="domain" description="RNA polymerase Rpb2" evidence="11">
    <location>
        <begin position="174"/>
        <end position="343"/>
    </location>
</feature>
<comment type="caution">
    <text evidence="13">The sequence shown here is derived from an EMBL/GenBank/DDBJ whole genome shotgun (WGS) entry which is preliminary data.</text>
</comment>
<dbReference type="Gene3D" id="3.90.1100.10">
    <property type="match status" value="1"/>
</dbReference>
<keyword evidence="5" id="KW-0808">Transferase</keyword>
<dbReference type="SUPFAM" id="SSF64484">
    <property type="entry name" value="beta and beta-prime subunits of DNA dependent RNA-polymerase"/>
    <property type="match status" value="1"/>
</dbReference>
<organism evidence="13 14">
    <name type="scientific">Dendrobium chrysotoxum</name>
    <name type="common">Orchid</name>
    <dbReference type="NCBI Taxonomy" id="161865"/>
    <lineage>
        <taxon>Eukaryota</taxon>
        <taxon>Viridiplantae</taxon>
        <taxon>Streptophyta</taxon>
        <taxon>Embryophyta</taxon>
        <taxon>Tracheophyta</taxon>
        <taxon>Spermatophyta</taxon>
        <taxon>Magnoliopsida</taxon>
        <taxon>Liliopsida</taxon>
        <taxon>Asparagales</taxon>
        <taxon>Orchidaceae</taxon>
        <taxon>Epidendroideae</taxon>
        <taxon>Malaxideae</taxon>
        <taxon>Dendrobiinae</taxon>
        <taxon>Dendrobium</taxon>
    </lineage>
</organism>
<dbReference type="InterPro" id="IPR007644">
    <property type="entry name" value="RNA_pol_bsu_protrusion"/>
</dbReference>
<dbReference type="EC" id="2.7.7.6" evidence="3"/>
<dbReference type="GO" id="GO:0006351">
    <property type="term" value="P:DNA-templated transcription"/>
    <property type="evidence" value="ECO:0007669"/>
    <property type="project" value="InterPro"/>
</dbReference>
<dbReference type="InterPro" id="IPR007642">
    <property type="entry name" value="RNA_pol_Rpb2_2"/>
</dbReference>
<keyword evidence="4" id="KW-0240">DNA-directed RNA polymerase</keyword>
<gene>
    <name evidence="13" type="ORF">IEQ34_007813</name>
</gene>
<evidence type="ECO:0000256" key="7">
    <source>
        <dbReference type="ARBA" id="ARBA00023163"/>
    </source>
</evidence>
<keyword evidence="6" id="KW-0548">Nucleotidyltransferase</keyword>
<evidence type="ECO:0000256" key="1">
    <source>
        <dbReference type="ARBA" id="ARBA00004123"/>
    </source>
</evidence>
<name>A0AAV7H291_DENCH</name>
<dbReference type="GO" id="GO:0000428">
    <property type="term" value="C:DNA-directed RNA polymerase complex"/>
    <property type="evidence" value="ECO:0007669"/>
    <property type="project" value="UniProtKB-KW"/>
</dbReference>
<dbReference type="Pfam" id="PF04563">
    <property type="entry name" value="RNA_pol_Rpb2_1"/>
    <property type="match status" value="1"/>
</dbReference>
<dbReference type="InterPro" id="IPR037034">
    <property type="entry name" value="RNA_pol_Rpb2_2_sf"/>
</dbReference>
<evidence type="ECO:0000256" key="6">
    <source>
        <dbReference type="ARBA" id="ARBA00022695"/>
    </source>
</evidence>
<evidence type="ECO:0000256" key="8">
    <source>
        <dbReference type="ARBA" id="ARBA00023242"/>
    </source>
</evidence>
<evidence type="ECO:0000256" key="10">
    <source>
        <dbReference type="SAM" id="Phobius"/>
    </source>
</evidence>
<keyword evidence="7" id="KW-0804">Transcription</keyword>
<keyword evidence="10" id="KW-0472">Membrane</keyword>
<evidence type="ECO:0000259" key="12">
    <source>
        <dbReference type="Pfam" id="PF04563"/>
    </source>
</evidence>
<comment type="catalytic activity">
    <reaction evidence="9">
        <text>RNA(n) + a ribonucleoside 5'-triphosphate = RNA(n+1) + diphosphate</text>
        <dbReference type="Rhea" id="RHEA:21248"/>
        <dbReference type="Rhea" id="RHEA-COMP:14527"/>
        <dbReference type="Rhea" id="RHEA-COMP:17342"/>
        <dbReference type="ChEBI" id="CHEBI:33019"/>
        <dbReference type="ChEBI" id="CHEBI:61557"/>
        <dbReference type="ChEBI" id="CHEBI:140395"/>
        <dbReference type="EC" id="2.7.7.6"/>
    </reaction>
</comment>
<dbReference type="PANTHER" id="PTHR20856">
    <property type="entry name" value="DNA-DIRECTED RNA POLYMERASE I SUBUNIT 2"/>
    <property type="match status" value="1"/>
</dbReference>
<dbReference type="GO" id="GO:0003677">
    <property type="term" value="F:DNA binding"/>
    <property type="evidence" value="ECO:0007669"/>
    <property type="project" value="InterPro"/>
</dbReference>
<dbReference type="InterPro" id="IPR015712">
    <property type="entry name" value="DNA-dir_RNA_pol_su2"/>
</dbReference>
<comment type="subcellular location">
    <subcellularLocation>
        <location evidence="1">Nucleus</location>
    </subcellularLocation>
</comment>
<protein>
    <recommendedName>
        <fullName evidence="3">DNA-directed RNA polymerase</fullName>
        <ecNumber evidence="3">2.7.7.6</ecNumber>
    </recommendedName>
</protein>
<accession>A0AAV7H291</accession>
<dbReference type="Pfam" id="PF04561">
    <property type="entry name" value="RNA_pol_Rpb2_2"/>
    <property type="match status" value="1"/>
</dbReference>
<feature type="domain" description="RNA polymerase beta subunit protrusion" evidence="12">
    <location>
        <begin position="15"/>
        <end position="393"/>
    </location>
</feature>
<evidence type="ECO:0000313" key="13">
    <source>
        <dbReference type="EMBL" id="KAH0463231.1"/>
    </source>
</evidence>
<sequence>MDSKNNSAYASLQELVKHHIESFDYFLDEGLEKAVMAITPVHIKPFLYPPTRNGRLGEPIFPTECRQAKSTYRADFKIDVGFQYDGGIVIREKISFGHVPIMLMSKLCHLRGFAPKKLVHHKEEASEVGGYFICNGLERVSRPLMIQKRNYPMSVVRQSFIGRGYGFSNKAVVIRCVREDLSFGVLTLYYLHNGSPRVGFRIAGREYLLPVGLVLKALIETTDYEISVSLSYCYNEKYRKDKGAVSAPLIRERARTILDDIEFRTRNQCLEHIGILFRPALSKFDAESDTFVGEVVLRDYILVHLNNNHEKFNLLIFMLQKLFALVDQNAAPDNVDALQNMEVLLIGHIMTIYLKEKLEEWLLKVKRQITDEMNKKAKDFEFRNLVLIKKITSYNASGVGRSIENMIRNGRLATLARLDLPQHVLEHILPYAILNLIFILVIKCITFFVLEFFCGVLDFRGCLGRAWKIFEYLELTPPVEIFLFNMAIVEVWGYLKNS</sequence>
<dbReference type="EMBL" id="JAGFBR010000008">
    <property type="protein sequence ID" value="KAH0463231.1"/>
    <property type="molecule type" value="Genomic_DNA"/>
</dbReference>
<keyword evidence="10" id="KW-0812">Transmembrane</keyword>
<feature type="transmembrane region" description="Helical" evidence="10">
    <location>
        <begin position="428"/>
        <end position="454"/>
    </location>
</feature>
<evidence type="ECO:0000256" key="3">
    <source>
        <dbReference type="ARBA" id="ARBA00012418"/>
    </source>
</evidence>
<dbReference type="Gene3D" id="3.90.1110.10">
    <property type="entry name" value="RNA polymerase Rpb2, domain 2"/>
    <property type="match status" value="1"/>
</dbReference>
<proteinExistence type="inferred from homology"/>
<evidence type="ECO:0000313" key="14">
    <source>
        <dbReference type="Proteomes" id="UP000775213"/>
    </source>
</evidence>
<keyword evidence="10" id="KW-1133">Transmembrane helix</keyword>
<evidence type="ECO:0000256" key="9">
    <source>
        <dbReference type="ARBA" id="ARBA00048552"/>
    </source>
</evidence>
<keyword evidence="14" id="KW-1185">Reference proteome</keyword>
<dbReference type="AlphaFoldDB" id="A0AAV7H291"/>
<keyword evidence="8" id="KW-0539">Nucleus</keyword>
<dbReference type="GO" id="GO:0032549">
    <property type="term" value="F:ribonucleoside binding"/>
    <property type="evidence" value="ECO:0007669"/>
    <property type="project" value="InterPro"/>
</dbReference>
<evidence type="ECO:0000256" key="2">
    <source>
        <dbReference type="ARBA" id="ARBA00006835"/>
    </source>
</evidence>
<evidence type="ECO:0000256" key="4">
    <source>
        <dbReference type="ARBA" id="ARBA00022478"/>
    </source>
</evidence>
<evidence type="ECO:0000259" key="11">
    <source>
        <dbReference type="Pfam" id="PF04561"/>
    </source>
</evidence>